<proteinExistence type="predicted"/>
<protein>
    <submittedName>
        <fullName evidence="1">Uncharacterized protein</fullName>
    </submittedName>
</protein>
<keyword evidence="2" id="KW-1185">Reference proteome</keyword>
<accession>A0ABP7UZF2</accession>
<dbReference type="RefSeq" id="WP_345059996.1">
    <property type="nucleotide sequence ID" value="NZ_BAABDK010000035.1"/>
</dbReference>
<sequence>MPTAPLILTEGLPIRRLGIVTQATATIWRDDTDPHAAGKPKGRQVPVTFPARIPFEGGWRLQHASPSSGKLVTENALVDLFHSAQHDNIILNTFRLYNVGLLESIAAAFTDTPSAGLVDGSLRTAEGTQLLPGGSSTLTYYRPVEAPEEQYLLLYDNCFAPNERPNEEPSFADLYALAQVELDEEHFVFLLRQALDAARIARRYR</sequence>
<reference evidence="2" key="1">
    <citation type="journal article" date="2019" name="Int. J. Syst. Evol. Microbiol.">
        <title>The Global Catalogue of Microorganisms (GCM) 10K type strain sequencing project: providing services to taxonomists for standard genome sequencing and annotation.</title>
        <authorList>
            <consortium name="The Broad Institute Genomics Platform"/>
            <consortium name="The Broad Institute Genome Sequencing Center for Infectious Disease"/>
            <person name="Wu L."/>
            <person name="Ma J."/>
        </authorList>
    </citation>
    <scope>NUCLEOTIDE SEQUENCE [LARGE SCALE GENOMIC DNA]</scope>
    <source>
        <strain evidence="2">JCM 17225</strain>
    </source>
</reference>
<evidence type="ECO:0000313" key="1">
    <source>
        <dbReference type="EMBL" id="GAA4056203.1"/>
    </source>
</evidence>
<gene>
    <name evidence="1" type="ORF">GCM10022409_49370</name>
</gene>
<name>A0ABP7UZF2_9BACT</name>
<organism evidence="1 2">
    <name type="scientific">Hymenobacter glaciei</name>
    <dbReference type="NCBI Taxonomy" id="877209"/>
    <lineage>
        <taxon>Bacteria</taxon>
        <taxon>Pseudomonadati</taxon>
        <taxon>Bacteroidota</taxon>
        <taxon>Cytophagia</taxon>
        <taxon>Cytophagales</taxon>
        <taxon>Hymenobacteraceae</taxon>
        <taxon>Hymenobacter</taxon>
    </lineage>
</organism>
<comment type="caution">
    <text evidence="1">The sequence shown here is derived from an EMBL/GenBank/DDBJ whole genome shotgun (WGS) entry which is preliminary data.</text>
</comment>
<dbReference type="EMBL" id="BAABDK010000035">
    <property type="protein sequence ID" value="GAA4056203.1"/>
    <property type="molecule type" value="Genomic_DNA"/>
</dbReference>
<dbReference type="Proteomes" id="UP001501469">
    <property type="component" value="Unassembled WGS sequence"/>
</dbReference>
<evidence type="ECO:0000313" key="2">
    <source>
        <dbReference type="Proteomes" id="UP001501469"/>
    </source>
</evidence>